<organism evidence="1 2">
    <name type="scientific">Bianquea renquensis</name>
    <dbReference type="NCBI Taxonomy" id="2763661"/>
    <lineage>
        <taxon>Bacteria</taxon>
        <taxon>Bacillati</taxon>
        <taxon>Bacillota</taxon>
        <taxon>Clostridia</taxon>
        <taxon>Eubacteriales</taxon>
        <taxon>Bianqueaceae</taxon>
        <taxon>Bianquea</taxon>
    </lineage>
</organism>
<dbReference type="InterPro" id="IPR036249">
    <property type="entry name" value="Thioredoxin-like_sf"/>
</dbReference>
<gene>
    <name evidence="1" type="ORF">H8730_13975</name>
</gene>
<dbReference type="RefSeq" id="WP_177713619.1">
    <property type="nucleotide sequence ID" value="NZ_JACRSQ010000027.1"/>
</dbReference>
<keyword evidence="2" id="KW-1185">Reference proteome</keyword>
<name>A0A926DTZ9_9FIRM</name>
<dbReference type="Proteomes" id="UP000657006">
    <property type="component" value="Unassembled WGS sequence"/>
</dbReference>
<evidence type="ECO:0000313" key="2">
    <source>
        <dbReference type="Proteomes" id="UP000657006"/>
    </source>
</evidence>
<reference evidence="1" key="1">
    <citation type="submission" date="2020-08" db="EMBL/GenBank/DDBJ databases">
        <title>Genome public.</title>
        <authorList>
            <person name="Liu C."/>
            <person name="Sun Q."/>
        </authorList>
    </citation>
    <scope>NUCLEOTIDE SEQUENCE</scope>
    <source>
        <strain evidence="1">NSJ-32</strain>
    </source>
</reference>
<dbReference type="EMBL" id="JACRSQ010000027">
    <property type="protein sequence ID" value="MBC8544651.1"/>
    <property type="molecule type" value="Genomic_DNA"/>
</dbReference>
<comment type="caution">
    <text evidence="1">The sequence shown here is derived from an EMBL/GenBank/DDBJ whole genome shotgun (WGS) entry which is preliminary data.</text>
</comment>
<proteinExistence type="predicted"/>
<protein>
    <submittedName>
        <fullName evidence="1">(2Fe-2S) ferredoxin domain-containing protein</fullName>
    </submittedName>
</protein>
<dbReference type="AlphaFoldDB" id="A0A926DTZ9"/>
<sequence>MNVTICVGSSCHLKGSPKVIKRLEYLIAQHHLEDQIELSGSFCMDQCSLGSSGVCVQVDHVVHSVTPSTVDSFFQEYILGGLAS</sequence>
<dbReference type="SUPFAM" id="SSF52833">
    <property type="entry name" value="Thioredoxin-like"/>
    <property type="match status" value="1"/>
</dbReference>
<evidence type="ECO:0000313" key="1">
    <source>
        <dbReference type="EMBL" id="MBC8544651.1"/>
    </source>
</evidence>
<accession>A0A926DTZ9</accession>
<dbReference type="Gene3D" id="3.40.30.10">
    <property type="entry name" value="Glutaredoxin"/>
    <property type="match status" value="1"/>
</dbReference>
<dbReference type="CDD" id="cd02980">
    <property type="entry name" value="TRX_Fd_family"/>
    <property type="match status" value="1"/>
</dbReference>